<dbReference type="Gene3D" id="3.40.190.10">
    <property type="entry name" value="Periplasmic binding protein-like II"/>
    <property type="match status" value="2"/>
</dbReference>
<evidence type="ECO:0000256" key="2">
    <source>
        <dbReference type="SAM" id="SignalP"/>
    </source>
</evidence>
<feature type="signal peptide" evidence="2">
    <location>
        <begin position="1"/>
        <end position="24"/>
    </location>
</feature>
<feature type="compositionally biased region" description="Low complexity" evidence="1">
    <location>
        <begin position="36"/>
        <end position="54"/>
    </location>
</feature>
<feature type="chain" id="PRO_5047536568" evidence="2">
    <location>
        <begin position="25"/>
        <end position="458"/>
    </location>
</feature>
<gene>
    <name evidence="3" type="ORF">QJS35_28770</name>
</gene>
<reference evidence="3 4" key="1">
    <citation type="journal article" date="2023" name="Genome Announc.">
        <title>Pan-Genome Analyses of the Genus Cohnella and Proposal of the Novel Species Cohnella silvisoli sp. nov., Isolated from Forest Soil.</title>
        <authorList>
            <person name="Wang C."/>
            <person name="Mao L."/>
            <person name="Bao G."/>
            <person name="Zhu H."/>
        </authorList>
    </citation>
    <scope>NUCLEOTIDE SEQUENCE [LARGE SCALE GENOMIC DNA]</scope>
    <source>
        <strain evidence="3 4">NL03-T5-1</strain>
    </source>
</reference>
<evidence type="ECO:0000313" key="3">
    <source>
        <dbReference type="EMBL" id="MEQ4486372.1"/>
    </source>
</evidence>
<comment type="caution">
    <text evidence="3">The sequence shown here is derived from an EMBL/GenBank/DDBJ whole genome shotgun (WGS) entry which is preliminary data.</text>
</comment>
<evidence type="ECO:0000256" key="1">
    <source>
        <dbReference type="SAM" id="MobiDB-lite"/>
    </source>
</evidence>
<dbReference type="Proteomes" id="UP001493487">
    <property type="component" value="Unassembled WGS sequence"/>
</dbReference>
<dbReference type="PROSITE" id="PS51257">
    <property type="entry name" value="PROKAR_LIPOPROTEIN"/>
    <property type="match status" value="1"/>
</dbReference>
<sequence>MRKTFRGIALGVVIALTAMLSACGGGNNNNASPQVSQTASPQASEAAASSASAPASPQEDITLKFISWWSYVTPDLLKKFEEENPGIKVDYEYVAPGDGYTNKVKSLSASGDLPDVFAAQHPNLSPLVKANQILDLKADFDTAAYDKDTPWKDTINPVLIENMNGGFEKDSDAANHVWAVPFGAISVAVIYNKTLFDKYGLQAPTTWDQFESNNAALQQNGLIPMSYTNKVGWGDWWFRLLIDQTARDVKPDDFVTGTTKISDPAFVEALQKLKDMWSKQVFDPNGLVNGIDESQALFIQQKLAQYIVVPENFVKYLTDNKPADVELGAYVLPAWKGIAPSRTLGGAANLVVVSSATKHKEAAVKLTKFLTSEKVFQMLSSEDVVPSTKGYTPPEGDAIMGAYADAAENGFIVDHLPAGQDAQNKLFKDVIPQVLIGKLTPEAGLKQVQAIIDKSNGK</sequence>
<dbReference type="SUPFAM" id="SSF53850">
    <property type="entry name" value="Periplasmic binding protein-like II"/>
    <property type="match status" value="1"/>
</dbReference>
<evidence type="ECO:0000313" key="4">
    <source>
        <dbReference type="Proteomes" id="UP001493487"/>
    </source>
</evidence>
<feature type="region of interest" description="Disordered" evidence="1">
    <location>
        <begin position="31"/>
        <end position="54"/>
    </location>
</feature>
<dbReference type="EMBL" id="JASKHM010000021">
    <property type="protein sequence ID" value="MEQ4486372.1"/>
    <property type="molecule type" value="Genomic_DNA"/>
</dbReference>
<accession>A0ABV1L266</accession>
<protein>
    <submittedName>
        <fullName evidence="3">Extracellular solute-binding protein</fullName>
    </submittedName>
</protein>
<keyword evidence="2" id="KW-0732">Signal</keyword>
<proteinExistence type="predicted"/>
<organism evidence="3 4">
    <name type="scientific">Cohnella silvisoli</name>
    <dbReference type="NCBI Taxonomy" id="2873699"/>
    <lineage>
        <taxon>Bacteria</taxon>
        <taxon>Bacillati</taxon>
        <taxon>Bacillota</taxon>
        <taxon>Bacilli</taxon>
        <taxon>Bacillales</taxon>
        <taxon>Paenibacillaceae</taxon>
        <taxon>Cohnella</taxon>
    </lineage>
</organism>
<dbReference type="PANTHER" id="PTHR43649">
    <property type="entry name" value="ARABINOSE-BINDING PROTEIN-RELATED"/>
    <property type="match status" value="1"/>
</dbReference>
<dbReference type="RefSeq" id="WP_232189463.1">
    <property type="nucleotide sequence ID" value="NZ_JAIOAP010000020.1"/>
</dbReference>
<dbReference type="InterPro" id="IPR006059">
    <property type="entry name" value="SBP"/>
</dbReference>
<dbReference type="Pfam" id="PF01547">
    <property type="entry name" value="SBP_bac_1"/>
    <property type="match status" value="1"/>
</dbReference>
<keyword evidence="4" id="KW-1185">Reference proteome</keyword>
<dbReference type="InterPro" id="IPR050490">
    <property type="entry name" value="Bact_solute-bd_prot1"/>
</dbReference>
<name>A0ABV1L266_9BACL</name>